<sequence length="273" mass="29829">MTNAPRLTDRDALNRNRTRAQRDPALFLHETAAEELQDRLAMVNREFTKPAIVTGFPDFWSSVLPGATVVADDEVLALDPGAHDLVIHAMALHWANDPVGQIIQSRRALSPDGFFLAAMFGGQTLAQLRSALAEAEIEISGGLSPRVLPMAEIRDLGGLLQRAGLTLPVADNLALNVSYQTAFHLMRDLRAMGEVNALEGRLRHPTRPSVLRRAAEIYQSLHADDENRVAATFELIFLTGWAPDPSQPQPLRPGSATARLADALGTLEKRLPD</sequence>
<comment type="caution">
    <text evidence="3">The sequence shown here is derived from an EMBL/GenBank/DDBJ whole genome shotgun (WGS) entry which is preliminary data.</text>
</comment>
<evidence type="ECO:0000313" key="3">
    <source>
        <dbReference type="EMBL" id="MYM55392.1"/>
    </source>
</evidence>
<reference evidence="3 4" key="1">
    <citation type="submission" date="2020-01" db="EMBL/GenBank/DDBJ databases">
        <authorList>
            <person name="Chen S."/>
        </authorList>
    </citation>
    <scope>NUCLEOTIDE SEQUENCE [LARGE SCALE GENOMIC DNA]</scope>
    <source>
        <strain evidence="3 4">GS-10</strain>
    </source>
</reference>
<organism evidence="3 4">
    <name type="scientific">Thalassovita mangrovi</name>
    <dbReference type="NCBI Taxonomy" id="2692236"/>
    <lineage>
        <taxon>Bacteria</taxon>
        <taxon>Pseudomonadati</taxon>
        <taxon>Pseudomonadota</taxon>
        <taxon>Alphaproteobacteria</taxon>
        <taxon>Rhodobacterales</taxon>
        <taxon>Roseobacteraceae</taxon>
        <taxon>Thalassovita</taxon>
    </lineage>
</organism>
<proteinExistence type="predicted"/>
<dbReference type="Gene3D" id="3.40.50.150">
    <property type="entry name" value="Vaccinia Virus protein VP39"/>
    <property type="match status" value="1"/>
</dbReference>
<evidence type="ECO:0000256" key="2">
    <source>
        <dbReference type="ARBA" id="ARBA00022679"/>
    </source>
</evidence>
<dbReference type="PANTHER" id="PTHR13090:SF1">
    <property type="entry name" value="ARGININE-HYDROXYLASE NDUFAF5, MITOCHONDRIAL"/>
    <property type="match status" value="1"/>
</dbReference>
<evidence type="ECO:0000256" key="1">
    <source>
        <dbReference type="ARBA" id="ARBA00022603"/>
    </source>
</evidence>
<dbReference type="SUPFAM" id="SSF53335">
    <property type="entry name" value="S-adenosyl-L-methionine-dependent methyltransferases"/>
    <property type="match status" value="1"/>
</dbReference>
<dbReference type="GO" id="GO:0032259">
    <property type="term" value="P:methylation"/>
    <property type="evidence" value="ECO:0007669"/>
    <property type="project" value="UniProtKB-KW"/>
</dbReference>
<keyword evidence="1 3" id="KW-0489">Methyltransferase</keyword>
<dbReference type="InterPro" id="IPR050602">
    <property type="entry name" value="Malonyl-ACP_OMT"/>
</dbReference>
<dbReference type="PANTHER" id="PTHR13090">
    <property type="entry name" value="ARGININE-HYDROXYLASE NDUFAF5, MITOCHONDRIAL"/>
    <property type="match status" value="1"/>
</dbReference>
<dbReference type="Proteomes" id="UP000479043">
    <property type="component" value="Unassembled WGS sequence"/>
</dbReference>
<dbReference type="AlphaFoldDB" id="A0A6L8LP15"/>
<dbReference type="GO" id="GO:0008168">
    <property type="term" value="F:methyltransferase activity"/>
    <property type="evidence" value="ECO:0007669"/>
    <property type="project" value="UniProtKB-KW"/>
</dbReference>
<dbReference type="EMBL" id="WWEN01000003">
    <property type="protein sequence ID" value="MYM55392.1"/>
    <property type="molecule type" value="Genomic_DNA"/>
</dbReference>
<protein>
    <submittedName>
        <fullName evidence="3">SAM-dependent methyltransferase</fullName>
    </submittedName>
</protein>
<accession>A0A6L8LP15</accession>
<dbReference type="RefSeq" id="WP_160973087.1">
    <property type="nucleotide sequence ID" value="NZ_WWEN01000003.1"/>
</dbReference>
<name>A0A6L8LP15_9RHOB</name>
<dbReference type="InterPro" id="IPR029063">
    <property type="entry name" value="SAM-dependent_MTases_sf"/>
</dbReference>
<keyword evidence="2 3" id="KW-0808">Transferase</keyword>
<keyword evidence="4" id="KW-1185">Reference proteome</keyword>
<evidence type="ECO:0000313" key="4">
    <source>
        <dbReference type="Proteomes" id="UP000479043"/>
    </source>
</evidence>
<gene>
    <name evidence="3" type="ORF">GR167_08750</name>
</gene>